<name>A0A4R4GI86_9BACT</name>
<dbReference type="CDD" id="cd00761">
    <property type="entry name" value="Glyco_tranf_GTA_type"/>
    <property type="match status" value="1"/>
</dbReference>
<protein>
    <submittedName>
        <fullName evidence="2 3">Glycosyltransferase</fullName>
    </submittedName>
</protein>
<feature type="domain" description="Glycosyltransferase 2-like" evidence="1">
    <location>
        <begin position="6"/>
        <end position="169"/>
    </location>
</feature>
<dbReference type="InterPro" id="IPR001173">
    <property type="entry name" value="Glyco_trans_2-like"/>
</dbReference>
<evidence type="ECO:0000313" key="2">
    <source>
        <dbReference type="EMBL" id="QJR76925.1"/>
    </source>
</evidence>
<dbReference type="SUPFAM" id="SSF53448">
    <property type="entry name" value="Nucleotide-diphospho-sugar transferases"/>
    <property type="match status" value="1"/>
</dbReference>
<reference evidence="3 4" key="1">
    <citation type="journal article" date="2019" name="Nat. Microbiol.">
        <title>Genomic variation and strain-specific functional adaptation in the human gut microbiome during early life.</title>
        <authorList>
            <person name="Vatanen T."/>
            <person name="Plichta D.R."/>
            <person name="Somani J."/>
            <person name="Munch P.C."/>
            <person name="Arthur T.D."/>
            <person name="Hall A.B."/>
            <person name="Rudolf S."/>
            <person name="Oakeley E.J."/>
            <person name="Ke X."/>
            <person name="Young R.A."/>
            <person name="Haiser H.J."/>
            <person name="Kolde R."/>
            <person name="Yassour M."/>
            <person name="Luopajarvi K."/>
            <person name="Siljander H."/>
            <person name="Virtanen S.M."/>
            <person name="Ilonen J."/>
            <person name="Uibo R."/>
            <person name="Tillmann V."/>
            <person name="Mokurov S."/>
            <person name="Dorshakova N."/>
            <person name="Porter J.A."/>
            <person name="McHardy A.C."/>
            <person name="Lahdesmaki H."/>
            <person name="Vlamakis H."/>
            <person name="Huttenhower C."/>
            <person name="Knip M."/>
            <person name="Xavier R.J."/>
        </authorList>
    </citation>
    <scope>NUCLEOTIDE SEQUENCE [LARGE SCALE GENOMIC DNA]</scope>
    <source>
        <strain evidence="3 4">RJX1047</strain>
    </source>
</reference>
<proteinExistence type="predicted"/>
<dbReference type="RefSeq" id="WP_007835520.1">
    <property type="nucleotide sequence ID" value="NZ_CP046176.1"/>
</dbReference>
<keyword evidence="3" id="KW-0808">Transferase</keyword>
<dbReference type="GeneID" id="93447256"/>
<dbReference type="PANTHER" id="PTHR22916">
    <property type="entry name" value="GLYCOSYLTRANSFERASE"/>
    <property type="match status" value="1"/>
</dbReference>
<sequence length="297" mass="35199">MNQEICVYILTHNRPDVILRSLNSVREQDYCNLKIIVSDNSDNDETTELLKDITRKDRRVCYEKRGIECSSSNAHFNYILKTNSFEYFMLFHDDDEMLPSMVSTLYEYLFTHKNLCAVACNAYFNVRGKNTKKKAFISQNIDTFENGEEIIKRYAVGRIAPFPSFMYRKSKVFGISMDWNKGGKYCDCSFIVTIANSGGVAYLPQCCMYYFISPNQDSQHHEFAQYLSLIKYLATLVEDKGLLLNMRLYNIYNYLRDLQLKTKRIPYRKEVLFLFYKYSFTNFFPKYILRLLNLYMR</sequence>
<dbReference type="EMBL" id="CP046176">
    <property type="protein sequence ID" value="QJR76925.1"/>
    <property type="molecule type" value="Genomic_DNA"/>
</dbReference>
<accession>A0A4R4GI86</accession>
<evidence type="ECO:0000313" key="3">
    <source>
        <dbReference type="EMBL" id="TDA75760.1"/>
    </source>
</evidence>
<dbReference type="GO" id="GO:0016758">
    <property type="term" value="F:hexosyltransferase activity"/>
    <property type="evidence" value="ECO:0007669"/>
    <property type="project" value="UniProtKB-ARBA"/>
</dbReference>
<gene>
    <name evidence="3" type="ORF">E1I98_04920</name>
    <name evidence="2" type="ORF">GKD17_11285</name>
</gene>
<dbReference type="InterPro" id="IPR029044">
    <property type="entry name" value="Nucleotide-diphossugar_trans"/>
</dbReference>
<dbReference type="Proteomes" id="UP000294527">
    <property type="component" value="Unassembled WGS sequence"/>
</dbReference>
<evidence type="ECO:0000259" key="1">
    <source>
        <dbReference type="Pfam" id="PF00535"/>
    </source>
</evidence>
<dbReference type="Gene3D" id="3.90.550.10">
    <property type="entry name" value="Spore Coat Polysaccharide Biosynthesis Protein SpsA, Chain A"/>
    <property type="match status" value="1"/>
</dbReference>
<dbReference type="Pfam" id="PF00535">
    <property type="entry name" value="Glycos_transf_2"/>
    <property type="match status" value="1"/>
</dbReference>
<organism evidence="3 4">
    <name type="scientific">Phocaeicola dorei</name>
    <dbReference type="NCBI Taxonomy" id="357276"/>
    <lineage>
        <taxon>Bacteria</taxon>
        <taxon>Pseudomonadati</taxon>
        <taxon>Bacteroidota</taxon>
        <taxon>Bacteroidia</taxon>
        <taxon>Bacteroidales</taxon>
        <taxon>Bacteroidaceae</taxon>
        <taxon>Phocaeicola</taxon>
    </lineage>
</organism>
<dbReference type="Proteomes" id="UP000500949">
    <property type="component" value="Chromosome"/>
</dbReference>
<evidence type="ECO:0000313" key="5">
    <source>
        <dbReference type="Proteomes" id="UP000500949"/>
    </source>
</evidence>
<dbReference type="AlphaFoldDB" id="A0A4R4GI86"/>
<reference evidence="2 5" key="2">
    <citation type="submission" date="2019-11" db="EMBL/GenBank/DDBJ databases">
        <title>Complete genome sequence of Bacteroides dorei DSM 17855.</title>
        <authorList>
            <person name="Russell J.T."/>
        </authorList>
    </citation>
    <scope>NUCLEOTIDE SEQUENCE [LARGE SCALE GENOMIC DNA]</scope>
    <source>
        <strain evidence="2 5">DSM 17855</strain>
    </source>
</reference>
<dbReference type="EMBL" id="SLTU01000001">
    <property type="protein sequence ID" value="TDA75760.1"/>
    <property type="molecule type" value="Genomic_DNA"/>
</dbReference>
<evidence type="ECO:0000313" key="4">
    <source>
        <dbReference type="Proteomes" id="UP000294527"/>
    </source>
</evidence>